<feature type="transmembrane region" description="Helical" evidence="1">
    <location>
        <begin position="38"/>
        <end position="57"/>
    </location>
</feature>
<gene>
    <name evidence="2" type="primary">orf73</name>
</gene>
<keyword evidence="1" id="KW-1133">Transmembrane helix</keyword>
<keyword evidence="1" id="KW-0472">Membrane</keyword>
<sequence>MMHRALGFAHDTSCGCADAKGWAGGRINAAQGTQLPQITIMKVSLIVLIVLLWLANLKAAALHRRKR</sequence>
<proteinExistence type="predicted"/>
<keyword evidence="1" id="KW-0812">Transmembrane</keyword>
<accession>A0A2Z6C6C5</accession>
<evidence type="ECO:0000256" key="1">
    <source>
        <dbReference type="SAM" id="Phobius"/>
    </source>
</evidence>
<organismHost>
    <name type="scientific">Antheraea pernyi</name>
    <name type="common">Chinese oak silk moth</name>
    <name type="synonym">Bombyx pernyi</name>
    <dbReference type="NCBI Taxonomy" id="7119"/>
</organismHost>
<evidence type="ECO:0000313" key="2">
    <source>
        <dbReference type="EMBL" id="BBD50984.1"/>
    </source>
</evidence>
<reference evidence="2" key="1">
    <citation type="submission" date="2018-03" db="EMBL/GenBank/DDBJ databases">
        <title>Whole genome comparison of nucleopolyhedroviruses isolated from saturniine wild silkworms in Asian countries.</title>
        <authorList>
            <person name="Sasaki K."/>
            <person name="Kajiura Z."/>
            <person name="Ponnuvel K.M."/>
            <person name="Kobayashi J."/>
        </authorList>
    </citation>
    <scope>NUCLEOTIDE SEQUENCE</scope>
    <source>
        <strain evidence="2">Liaoning</strain>
    </source>
</reference>
<protein>
    <submittedName>
        <fullName evidence="2">Uncharacterized protein</fullName>
    </submittedName>
</protein>
<organism evidence="2">
    <name type="scientific">Antheraea pernyi nuclear polyhedrosis virus</name>
    <name type="common">ApNPV</name>
    <dbReference type="NCBI Taxonomy" id="161494"/>
    <lineage>
        <taxon>Viruses</taxon>
        <taxon>Viruses incertae sedis</taxon>
        <taxon>Naldaviricetes</taxon>
        <taxon>Lefavirales</taxon>
        <taxon>Baculoviridae</taxon>
        <taxon>Alphabaculovirus</taxon>
        <taxon>Alphabaculovirus anpernyi</taxon>
    </lineage>
</organism>
<name>A0A2Z6C6C5_NPVAP</name>
<dbReference type="EMBL" id="LC375540">
    <property type="protein sequence ID" value="BBD50984.1"/>
    <property type="molecule type" value="Genomic_DNA"/>
</dbReference>